<accession>A0A371FRE9</accession>
<dbReference type="EMBL" id="QJKJ01008073">
    <property type="protein sequence ID" value="RDX80876.1"/>
    <property type="molecule type" value="Genomic_DNA"/>
</dbReference>
<evidence type="ECO:0000313" key="2">
    <source>
        <dbReference type="EMBL" id="RDX80876.1"/>
    </source>
</evidence>
<feature type="region of interest" description="Disordered" evidence="1">
    <location>
        <begin position="113"/>
        <end position="149"/>
    </location>
</feature>
<dbReference type="AlphaFoldDB" id="A0A371FRE9"/>
<proteinExistence type="predicted"/>
<organism evidence="2 3">
    <name type="scientific">Mucuna pruriens</name>
    <name type="common">Velvet bean</name>
    <name type="synonym">Dolichos pruriens</name>
    <dbReference type="NCBI Taxonomy" id="157652"/>
    <lineage>
        <taxon>Eukaryota</taxon>
        <taxon>Viridiplantae</taxon>
        <taxon>Streptophyta</taxon>
        <taxon>Embryophyta</taxon>
        <taxon>Tracheophyta</taxon>
        <taxon>Spermatophyta</taxon>
        <taxon>Magnoliopsida</taxon>
        <taxon>eudicotyledons</taxon>
        <taxon>Gunneridae</taxon>
        <taxon>Pentapetalae</taxon>
        <taxon>rosids</taxon>
        <taxon>fabids</taxon>
        <taxon>Fabales</taxon>
        <taxon>Fabaceae</taxon>
        <taxon>Papilionoideae</taxon>
        <taxon>50 kb inversion clade</taxon>
        <taxon>NPAAA clade</taxon>
        <taxon>indigoferoid/millettioid clade</taxon>
        <taxon>Phaseoleae</taxon>
        <taxon>Mucuna</taxon>
    </lineage>
</organism>
<evidence type="ECO:0000313" key="3">
    <source>
        <dbReference type="Proteomes" id="UP000257109"/>
    </source>
</evidence>
<name>A0A371FRE9_MUCPR</name>
<evidence type="ECO:0000256" key="1">
    <source>
        <dbReference type="SAM" id="MobiDB-lite"/>
    </source>
</evidence>
<sequence>MSHNRQVTCSYLLNLLHGISNHTGLTLERPITQSRLRRIQEEVQHQLTTLKDPRKGQASPIEVRRNLECRKMGSSSVNWEGLSPKSRYILDTMKELREKLDLVGKSLDLVQKDAHRTNNKVEALSKAKEEGVGGHSGHSRSSHSSKEER</sequence>
<feature type="compositionally biased region" description="Basic and acidic residues" evidence="1">
    <location>
        <begin position="123"/>
        <end position="132"/>
    </location>
</feature>
<dbReference type="Proteomes" id="UP000257109">
    <property type="component" value="Unassembled WGS sequence"/>
</dbReference>
<keyword evidence="3" id="KW-1185">Reference proteome</keyword>
<feature type="non-terminal residue" evidence="2">
    <location>
        <position position="1"/>
    </location>
</feature>
<protein>
    <submittedName>
        <fullName evidence="2">Uncharacterized protein</fullName>
    </submittedName>
</protein>
<reference evidence="2" key="1">
    <citation type="submission" date="2018-05" db="EMBL/GenBank/DDBJ databases">
        <title>Draft genome of Mucuna pruriens seed.</title>
        <authorList>
            <person name="Nnadi N.E."/>
            <person name="Vos R."/>
            <person name="Hasami M.H."/>
            <person name="Devisetty U.K."/>
            <person name="Aguiy J.C."/>
        </authorList>
    </citation>
    <scope>NUCLEOTIDE SEQUENCE [LARGE SCALE GENOMIC DNA]</scope>
    <source>
        <strain evidence="2">JCA_2017</strain>
    </source>
</reference>
<gene>
    <name evidence="2" type="ORF">CR513_38510</name>
</gene>
<comment type="caution">
    <text evidence="2">The sequence shown here is derived from an EMBL/GenBank/DDBJ whole genome shotgun (WGS) entry which is preliminary data.</text>
</comment>